<gene>
    <name evidence="2" type="ORF">AHIS1636_03220</name>
</gene>
<dbReference type="GO" id="GO:0032259">
    <property type="term" value="P:methylation"/>
    <property type="evidence" value="ECO:0007669"/>
    <property type="project" value="UniProtKB-KW"/>
</dbReference>
<dbReference type="PANTHER" id="PTHR45036:SF1">
    <property type="entry name" value="METHYLTRANSFERASE LIKE 7A"/>
    <property type="match status" value="1"/>
</dbReference>
<dbReference type="InterPro" id="IPR029063">
    <property type="entry name" value="SAM-dependent_MTases_sf"/>
</dbReference>
<dbReference type="PANTHER" id="PTHR45036">
    <property type="entry name" value="METHYLTRANSFERASE LIKE 7B"/>
    <property type="match status" value="1"/>
</dbReference>
<dbReference type="EMBL" id="BRVS01000001">
    <property type="protein sequence ID" value="GLB65883.1"/>
    <property type="molecule type" value="Genomic_DNA"/>
</dbReference>
<sequence>MGFRSALFASRYDSATRHMEETELGRRRAALLAGLTGDVLDIGAGTGANLPHFPASCTVTAVEPDPHMRRRLEEKVASGAAGAAVSVSDGSAEALPAEDGTIDAVVFTLVLCTVPDQPSALAETRRVLKPGGRLLFLEHIRGTGRHAKAQDLLRPFWSFGAQGCQINRETPAAIAAAGFVLDLQEQFSLDPGWLPVNPFVVGTGTKAG</sequence>
<evidence type="ECO:0000313" key="2">
    <source>
        <dbReference type="EMBL" id="GLB65883.1"/>
    </source>
</evidence>
<feature type="domain" description="Methyltransferase type 11" evidence="1">
    <location>
        <begin position="40"/>
        <end position="136"/>
    </location>
</feature>
<dbReference type="InterPro" id="IPR052356">
    <property type="entry name" value="Thiol_S-MT"/>
</dbReference>
<reference evidence="2 3" key="1">
    <citation type="journal article" date="2023" name="Int. J. Syst. Evol. Microbiol.">
        <title>Arthrobacter mangrovi sp. nov., an actinobacterium isolated from the rhizosphere of a mangrove.</title>
        <authorList>
            <person name="Hamada M."/>
            <person name="Saitou S."/>
            <person name="Enomoto N."/>
            <person name="Nanri K."/>
            <person name="Hidaka K."/>
            <person name="Miura T."/>
            <person name="Tamura T."/>
        </authorList>
    </citation>
    <scope>NUCLEOTIDE SEQUENCE [LARGE SCALE GENOMIC DNA]</scope>
    <source>
        <strain evidence="2 3">NBRC 112813</strain>
    </source>
</reference>
<keyword evidence="2" id="KW-0808">Transferase</keyword>
<dbReference type="Gene3D" id="3.40.50.150">
    <property type="entry name" value="Vaccinia Virus protein VP39"/>
    <property type="match status" value="1"/>
</dbReference>
<dbReference type="GO" id="GO:0008168">
    <property type="term" value="F:methyltransferase activity"/>
    <property type="evidence" value="ECO:0007669"/>
    <property type="project" value="UniProtKB-KW"/>
</dbReference>
<evidence type="ECO:0000313" key="3">
    <source>
        <dbReference type="Proteomes" id="UP001209654"/>
    </source>
</evidence>
<organism evidence="2 3">
    <name type="scientific">Arthrobacter mangrovi</name>
    <dbReference type="NCBI Taxonomy" id="2966350"/>
    <lineage>
        <taxon>Bacteria</taxon>
        <taxon>Bacillati</taxon>
        <taxon>Actinomycetota</taxon>
        <taxon>Actinomycetes</taxon>
        <taxon>Micrococcales</taxon>
        <taxon>Micrococcaceae</taxon>
        <taxon>Arthrobacter</taxon>
    </lineage>
</organism>
<comment type="caution">
    <text evidence="2">The sequence shown here is derived from an EMBL/GenBank/DDBJ whole genome shotgun (WGS) entry which is preliminary data.</text>
</comment>
<dbReference type="Pfam" id="PF08241">
    <property type="entry name" value="Methyltransf_11"/>
    <property type="match status" value="1"/>
</dbReference>
<dbReference type="Proteomes" id="UP001209654">
    <property type="component" value="Unassembled WGS sequence"/>
</dbReference>
<dbReference type="CDD" id="cd02440">
    <property type="entry name" value="AdoMet_MTases"/>
    <property type="match status" value="1"/>
</dbReference>
<dbReference type="SUPFAM" id="SSF53335">
    <property type="entry name" value="S-adenosyl-L-methionine-dependent methyltransferases"/>
    <property type="match status" value="1"/>
</dbReference>
<proteinExistence type="predicted"/>
<accession>A0ABQ5MPH1</accession>
<evidence type="ECO:0000259" key="1">
    <source>
        <dbReference type="Pfam" id="PF08241"/>
    </source>
</evidence>
<dbReference type="InterPro" id="IPR013216">
    <property type="entry name" value="Methyltransf_11"/>
</dbReference>
<protein>
    <submittedName>
        <fullName evidence="2">Methyltransferase</fullName>
    </submittedName>
</protein>
<keyword evidence="2" id="KW-0489">Methyltransferase</keyword>
<dbReference type="RefSeq" id="WP_264794046.1">
    <property type="nucleotide sequence ID" value="NZ_BRVS01000001.1"/>
</dbReference>
<name>A0ABQ5MPH1_9MICC</name>
<keyword evidence="3" id="KW-1185">Reference proteome</keyword>